<gene>
    <name evidence="2" type="ORF">UFOPK1591_00782</name>
</gene>
<dbReference type="AlphaFoldDB" id="A0A6J6DFF7"/>
<feature type="region of interest" description="Disordered" evidence="1">
    <location>
        <begin position="1"/>
        <end position="31"/>
    </location>
</feature>
<organism evidence="2">
    <name type="scientific">freshwater metagenome</name>
    <dbReference type="NCBI Taxonomy" id="449393"/>
    <lineage>
        <taxon>unclassified sequences</taxon>
        <taxon>metagenomes</taxon>
        <taxon>ecological metagenomes</taxon>
    </lineage>
</organism>
<proteinExistence type="predicted"/>
<accession>A0A6J6DFF7</accession>
<feature type="compositionally biased region" description="Low complexity" evidence="1">
    <location>
        <begin position="15"/>
        <end position="28"/>
    </location>
</feature>
<sequence>MLPPPVRPERPAFSDPAVDAPHAAPPAVTVSNTTDTAAIQARGRTSILTNFTKRKVSSVSTIQSTQ</sequence>
<evidence type="ECO:0000256" key="1">
    <source>
        <dbReference type="SAM" id="MobiDB-lite"/>
    </source>
</evidence>
<protein>
    <submittedName>
        <fullName evidence="2">Unannotated protein</fullName>
    </submittedName>
</protein>
<evidence type="ECO:0000313" key="2">
    <source>
        <dbReference type="EMBL" id="CAB4561815.1"/>
    </source>
</evidence>
<name>A0A6J6DFF7_9ZZZZ</name>
<dbReference type="EMBL" id="CAEZTD010000051">
    <property type="protein sequence ID" value="CAB4561815.1"/>
    <property type="molecule type" value="Genomic_DNA"/>
</dbReference>
<reference evidence="2" key="1">
    <citation type="submission" date="2020-05" db="EMBL/GenBank/DDBJ databases">
        <authorList>
            <person name="Chiriac C."/>
            <person name="Salcher M."/>
            <person name="Ghai R."/>
            <person name="Kavagutti S V."/>
        </authorList>
    </citation>
    <scope>NUCLEOTIDE SEQUENCE</scope>
</reference>